<keyword evidence="2" id="KW-0677">Repeat</keyword>
<organism evidence="5">
    <name type="scientific">marine sediment metagenome</name>
    <dbReference type="NCBI Taxonomy" id="412755"/>
    <lineage>
        <taxon>unclassified sequences</taxon>
        <taxon>metagenomes</taxon>
        <taxon>ecological metagenomes</taxon>
    </lineage>
</organism>
<feature type="non-terminal residue" evidence="5">
    <location>
        <position position="369"/>
    </location>
</feature>
<dbReference type="Gene3D" id="2.60.40.2030">
    <property type="match status" value="1"/>
</dbReference>
<name>X0TT08_9ZZZZ</name>
<keyword evidence="1" id="KW-0732">Signal</keyword>
<dbReference type="PROSITE" id="PS50853">
    <property type="entry name" value="FN3"/>
    <property type="match status" value="1"/>
</dbReference>
<protein>
    <recommendedName>
        <fullName evidence="4">Fibronectin type-III domain-containing protein</fullName>
    </recommendedName>
</protein>
<comment type="caution">
    <text evidence="5">The sequence shown here is derived from an EMBL/GenBank/DDBJ whole genome shotgun (WGS) entry which is preliminary data.</text>
</comment>
<evidence type="ECO:0000313" key="5">
    <source>
        <dbReference type="EMBL" id="GAF79275.1"/>
    </source>
</evidence>
<dbReference type="Gene3D" id="2.60.40.10">
    <property type="entry name" value="Immunoglobulins"/>
    <property type="match status" value="1"/>
</dbReference>
<reference evidence="5" key="1">
    <citation type="journal article" date="2014" name="Front. Microbiol.">
        <title>High frequency of phylogenetically diverse reductive dehalogenase-homologous genes in deep subseafloor sedimentary metagenomes.</title>
        <authorList>
            <person name="Kawai M."/>
            <person name="Futagami T."/>
            <person name="Toyoda A."/>
            <person name="Takaki Y."/>
            <person name="Nishi S."/>
            <person name="Hori S."/>
            <person name="Arai W."/>
            <person name="Tsubouchi T."/>
            <person name="Morono Y."/>
            <person name="Uchiyama I."/>
            <person name="Ito T."/>
            <person name="Fujiyama A."/>
            <person name="Inagaki F."/>
            <person name="Takami H."/>
        </authorList>
    </citation>
    <scope>NUCLEOTIDE SEQUENCE</scope>
    <source>
        <strain evidence="5">Expedition CK06-06</strain>
    </source>
</reference>
<dbReference type="EMBL" id="BARS01008470">
    <property type="protein sequence ID" value="GAF79275.1"/>
    <property type="molecule type" value="Genomic_DNA"/>
</dbReference>
<dbReference type="InterPro" id="IPR038081">
    <property type="entry name" value="CalX-like_sf"/>
</dbReference>
<evidence type="ECO:0000256" key="1">
    <source>
        <dbReference type="ARBA" id="ARBA00022729"/>
    </source>
</evidence>
<sequence length="369" mass="41360">SVVEAFHKVKTIYGTEMTGVTVLWPDGSNGSWYDSGGIHIEQDDRFDRDVILHEYGHYIQDTFNFQDGSVGSDTAHSWNQDLRFWAGNVPVNRSDEEARNLAFREAWPTFFSISVQFADTNDTAYDDDVTEGLHLDLESEIIWYTNMGPGEYDEGMNTCSLWDIFDNNNHIVDDNDTLALGHDEIWTLVRYDKDDDIVGFWNSWFGRYGKAREVTRVFLDHRMQFIAQTPENPTPNDNATDQSLSVDLNWDDASNATSYDVYFGTDSTPDSGEFKGNTVTSAWNLPTLNPNTMYFWQVISKDGQAEAEGPVWSFTTISAPPGFLQFKSATYTVDEDGGSIRIYVSRTDGSYGAASVNYATANGSATAGS</sequence>
<dbReference type="InterPro" id="IPR013783">
    <property type="entry name" value="Ig-like_fold"/>
</dbReference>
<dbReference type="GO" id="GO:0016020">
    <property type="term" value="C:membrane"/>
    <property type="evidence" value="ECO:0007669"/>
    <property type="project" value="InterPro"/>
</dbReference>
<dbReference type="AlphaFoldDB" id="X0TT08"/>
<feature type="domain" description="Fibronectin type-III" evidence="4">
    <location>
        <begin position="229"/>
        <end position="322"/>
    </location>
</feature>
<dbReference type="Pfam" id="PF03160">
    <property type="entry name" value="Calx-beta"/>
    <property type="match status" value="1"/>
</dbReference>
<evidence type="ECO:0000256" key="3">
    <source>
        <dbReference type="ARBA" id="ARBA00022837"/>
    </source>
</evidence>
<proteinExistence type="predicted"/>
<dbReference type="InterPro" id="IPR003644">
    <property type="entry name" value="Calx_beta"/>
</dbReference>
<dbReference type="SUPFAM" id="SSF141072">
    <property type="entry name" value="CalX-like"/>
    <property type="match status" value="1"/>
</dbReference>
<keyword evidence="3" id="KW-0106">Calcium</keyword>
<dbReference type="SUPFAM" id="SSF49265">
    <property type="entry name" value="Fibronectin type III"/>
    <property type="match status" value="1"/>
</dbReference>
<dbReference type="InterPro" id="IPR036116">
    <property type="entry name" value="FN3_sf"/>
</dbReference>
<gene>
    <name evidence="5" type="ORF">S01H1_16143</name>
</gene>
<dbReference type="InterPro" id="IPR003961">
    <property type="entry name" value="FN3_dom"/>
</dbReference>
<accession>X0TT08</accession>
<evidence type="ECO:0000256" key="2">
    <source>
        <dbReference type="ARBA" id="ARBA00022737"/>
    </source>
</evidence>
<evidence type="ECO:0000259" key="4">
    <source>
        <dbReference type="PROSITE" id="PS50853"/>
    </source>
</evidence>
<feature type="non-terminal residue" evidence="5">
    <location>
        <position position="1"/>
    </location>
</feature>
<dbReference type="GO" id="GO:0007154">
    <property type="term" value="P:cell communication"/>
    <property type="evidence" value="ECO:0007669"/>
    <property type="project" value="InterPro"/>
</dbReference>